<dbReference type="Gene3D" id="3.40.50.300">
    <property type="entry name" value="P-loop containing nucleotide triphosphate hydrolases"/>
    <property type="match status" value="2"/>
</dbReference>
<dbReference type="InterPro" id="IPR027417">
    <property type="entry name" value="P-loop_NTPase"/>
</dbReference>
<dbReference type="PROSITE" id="PS51194">
    <property type="entry name" value="HELICASE_CTER"/>
    <property type="match status" value="1"/>
</dbReference>
<dbReference type="PANTHER" id="PTHR47963">
    <property type="entry name" value="DEAD-BOX ATP-DEPENDENT RNA HELICASE 47, MITOCHONDRIAL"/>
    <property type="match status" value="1"/>
</dbReference>
<organism evidence="10">
    <name type="scientific">Salpingoeca rosetta (strain ATCC 50818 / BSB-021)</name>
    <dbReference type="NCBI Taxonomy" id="946362"/>
    <lineage>
        <taxon>Eukaryota</taxon>
        <taxon>Choanoflagellata</taxon>
        <taxon>Craspedida</taxon>
        <taxon>Salpingoecidae</taxon>
        <taxon>Salpingoeca</taxon>
    </lineage>
</organism>
<evidence type="ECO:0000256" key="3">
    <source>
        <dbReference type="ARBA" id="ARBA00022801"/>
    </source>
</evidence>
<dbReference type="Proteomes" id="UP000007799">
    <property type="component" value="Unassembled WGS sequence"/>
</dbReference>
<dbReference type="GeneID" id="16067395"/>
<dbReference type="GO" id="GO:0003724">
    <property type="term" value="F:RNA helicase activity"/>
    <property type="evidence" value="ECO:0007669"/>
    <property type="project" value="UniProtKB-EC"/>
</dbReference>
<dbReference type="GO" id="GO:0016787">
    <property type="term" value="F:hydrolase activity"/>
    <property type="evidence" value="ECO:0007669"/>
    <property type="project" value="UniProtKB-KW"/>
</dbReference>
<dbReference type="Pfam" id="PF00271">
    <property type="entry name" value="Helicase_C"/>
    <property type="match status" value="1"/>
</dbReference>
<dbReference type="SMART" id="SM00490">
    <property type="entry name" value="HELICc"/>
    <property type="match status" value="1"/>
</dbReference>
<dbReference type="EMBL" id="GL832955">
    <property type="protein sequence ID" value="EGD72545.1"/>
    <property type="molecule type" value="Genomic_DNA"/>
</dbReference>
<dbReference type="PROSITE" id="PS51192">
    <property type="entry name" value="HELICASE_ATP_BIND_1"/>
    <property type="match status" value="1"/>
</dbReference>
<dbReference type="eggNOG" id="KOG0332">
    <property type="taxonomic scope" value="Eukaryota"/>
</dbReference>
<dbReference type="FunCoup" id="F2TWU9">
    <property type="interactions" value="1814"/>
</dbReference>
<dbReference type="SUPFAM" id="SSF52540">
    <property type="entry name" value="P-loop containing nucleoside triphosphate hydrolases"/>
    <property type="match status" value="1"/>
</dbReference>
<dbReference type="CDD" id="cd17963">
    <property type="entry name" value="DEADc_DDX19_DDX25"/>
    <property type="match status" value="1"/>
</dbReference>
<evidence type="ECO:0000256" key="1">
    <source>
        <dbReference type="ARBA" id="ARBA00012552"/>
    </source>
</evidence>
<reference evidence="9" key="1">
    <citation type="submission" date="2009-08" db="EMBL/GenBank/DDBJ databases">
        <title>Annotation of Salpingoeca rosetta.</title>
        <authorList>
            <consortium name="The Broad Institute Genome Sequencing Platform"/>
            <person name="Russ C."/>
            <person name="Cuomo C."/>
            <person name="Burger G."/>
            <person name="Gray M.W."/>
            <person name="Holland P.W.H."/>
            <person name="King N."/>
            <person name="Lang F.B.F."/>
            <person name="Roger A.J."/>
            <person name="Ruiz-Trillo I."/>
            <person name="Young S.K."/>
            <person name="Zeng Q."/>
            <person name="Gargeya S."/>
            <person name="Alvarado L."/>
            <person name="Berlin A."/>
            <person name="Chapman S.B."/>
            <person name="Chen Z."/>
            <person name="Freedman E."/>
            <person name="Gellesch M."/>
            <person name="Goldberg J."/>
            <person name="Griggs A."/>
            <person name="Gujja S."/>
            <person name="Heilman E."/>
            <person name="Heiman D."/>
            <person name="Howarth C."/>
            <person name="Mehta T."/>
            <person name="Neiman D."/>
            <person name="Pearson M."/>
            <person name="Roberts A."/>
            <person name="Saif S."/>
            <person name="Shea T."/>
            <person name="Shenoy N."/>
            <person name="Sisk P."/>
            <person name="Stolte C."/>
            <person name="Sykes S."/>
            <person name="White J."/>
            <person name="Yandava C."/>
            <person name="Haas B."/>
            <person name="Nusbaum C."/>
            <person name="Birren B."/>
        </authorList>
    </citation>
    <scope>NUCLEOTIDE SEQUENCE [LARGE SCALE GENOMIC DNA]</scope>
    <source>
        <strain evidence="9">ATCC 50818</strain>
    </source>
</reference>
<evidence type="ECO:0000313" key="9">
    <source>
        <dbReference type="EMBL" id="EGD72545.1"/>
    </source>
</evidence>
<proteinExistence type="predicted"/>
<dbReference type="InterPro" id="IPR001650">
    <property type="entry name" value="Helicase_C-like"/>
</dbReference>
<dbReference type="KEGG" id="sre:PTSG_00568"/>
<dbReference type="GO" id="GO:0003723">
    <property type="term" value="F:RNA binding"/>
    <property type="evidence" value="ECO:0007669"/>
    <property type="project" value="TreeGrafter"/>
</dbReference>
<dbReference type="InterPro" id="IPR050547">
    <property type="entry name" value="DEAD_box_RNA_helicases"/>
</dbReference>
<feature type="compositionally biased region" description="Low complexity" evidence="6">
    <location>
        <begin position="27"/>
        <end position="52"/>
    </location>
</feature>
<feature type="domain" description="Helicase ATP-binding" evidence="7">
    <location>
        <begin position="172"/>
        <end position="351"/>
    </location>
</feature>
<dbReference type="Pfam" id="PF00270">
    <property type="entry name" value="DEAD"/>
    <property type="match status" value="1"/>
</dbReference>
<dbReference type="PANTHER" id="PTHR47963:SF8">
    <property type="entry name" value="ATP-DEPENDENT RNA HELICASE DEAD"/>
    <property type="match status" value="1"/>
</dbReference>
<evidence type="ECO:0000256" key="4">
    <source>
        <dbReference type="ARBA" id="ARBA00022806"/>
    </source>
</evidence>
<keyword evidence="2" id="KW-0547">Nucleotide-binding</keyword>
<evidence type="ECO:0000259" key="8">
    <source>
        <dbReference type="PROSITE" id="PS51194"/>
    </source>
</evidence>
<dbReference type="OMA" id="HTRKMAG"/>
<dbReference type="STRING" id="946362.F2TWU9"/>
<keyword evidence="4 9" id="KW-0347">Helicase</keyword>
<keyword evidence="5" id="KW-0067">ATP-binding</keyword>
<dbReference type="OrthoDB" id="10265785at2759"/>
<evidence type="ECO:0000259" key="7">
    <source>
        <dbReference type="PROSITE" id="PS51192"/>
    </source>
</evidence>
<dbReference type="InterPro" id="IPR014001">
    <property type="entry name" value="Helicase_ATP-bd"/>
</dbReference>
<protein>
    <recommendedName>
        <fullName evidence="1">RNA helicase</fullName>
        <ecNumber evidence="1">3.6.4.13</ecNumber>
    </recommendedName>
</protein>
<dbReference type="AlphaFoldDB" id="F2TWU9"/>
<name>F2TWU9_SALR5</name>
<gene>
    <name evidence="9" type="ORF">PTSG_00568</name>
</gene>
<dbReference type="SMART" id="SM00487">
    <property type="entry name" value="DEXDc"/>
    <property type="match status" value="1"/>
</dbReference>
<dbReference type="InParanoid" id="F2TWU9"/>
<feature type="compositionally biased region" description="Low complexity" evidence="6">
    <location>
        <begin position="59"/>
        <end position="80"/>
    </location>
</feature>
<dbReference type="InterPro" id="IPR011545">
    <property type="entry name" value="DEAD/DEAH_box_helicase_dom"/>
</dbReference>
<accession>F2TWU9</accession>
<evidence type="ECO:0000256" key="6">
    <source>
        <dbReference type="SAM" id="MobiDB-lite"/>
    </source>
</evidence>
<dbReference type="EC" id="3.6.4.13" evidence="1"/>
<keyword evidence="3" id="KW-0378">Hydrolase</keyword>
<dbReference type="GO" id="GO:0005524">
    <property type="term" value="F:ATP binding"/>
    <property type="evidence" value="ECO:0007669"/>
    <property type="project" value="UniProtKB-KW"/>
</dbReference>
<evidence type="ECO:0000313" key="10">
    <source>
        <dbReference type="Proteomes" id="UP000007799"/>
    </source>
</evidence>
<evidence type="ECO:0000256" key="2">
    <source>
        <dbReference type="ARBA" id="ARBA00022741"/>
    </source>
</evidence>
<evidence type="ECO:0000256" key="5">
    <source>
        <dbReference type="ARBA" id="ARBA00022840"/>
    </source>
</evidence>
<sequence length="547" mass="59734">MSEFEDVDVEGAKWSDAIPAPSSSSNEQQPAEQQPAEQQPAEQQPQVAAVVAVDDDEATSTNNAEASTTQASAPPTAAGTDNAEEEEALVESFKSKTELQSAFQSLTKKFVDTQANVHVQQADSTSPLYAAMEFEDVGKQPNTLPINPNVLKAARAMQYKKPSKIQSTALPLLLKNPPENLVFQSQPGTGKTAAFTMNVLTRVDPTKKFTQALYVSPTFQLCFQTSQVIEALAQYTGVEVGLLFSSRDADATQQVGNVADERGLAKQQVLCCTIKKLVSSMRTNRNVSAKNVRILVVDEADAMLESAENFKLLKTLKKMLPPNVQVIMLSATFPDHVMGIAHEVAPNANIITIPRQEVTVKDINQLYISTPSFDRKIDALLAIYESLDVKQAIVFCNTKRAVEEVTRIMREEGHRVCTISSNLTKSEQLAQLDRFLSGLDNLLVATDMLSRGIDIPQISVVINFDVPIRFGDGGGYAGPGYETYAHRIGRLGCFRGGGAAITFVQTRNEMQVLDAIREYFATDIREVQPDEADLKAQAKIGNQQEAS</sequence>
<feature type="region of interest" description="Disordered" evidence="6">
    <location>
        <begin position="1"/>
        <end position="86"/>
    </location>
</feature>
<dbReference type="CDD" id="cd18787">
    <property type="entry name" value="SF2_C_DEAD"/>
    <property type="match status" value="1"/>
</dbReference>
<feature type="domain" description="Helicase C-terminal" evidence="8">
    <location>
        <begin position="376"/>
        <end position="535"/>
    </location>
</feature>
<dbReference type="RefSeq" id="XP_004999114.1">
    <property type="nucleotide sequence ID" value="XM_004999057.1"/>
</dbReference>
<keyword evidence="10" id="KW-1185">Reference proteome</keyword>